<feature type="compositionally biased region" description="Polar residues" evidence="1">
    <location>
        <begin position="418"/>
        <end position="427"/>
    </location>
</feature>
<evidence type="ECO:0000313" key="3">
    <source>
        <dbReference type="Proteomes" id="UP001153714"/>
    </source>
</evidence>
<evidence type="ECO:0008006" key="4">
    <source>
        <dbReference type="Google" id="ProtNLM"/>
    </source>
</evidence>
<evidence type="ECO:0000256" key="1">
    <source>
        <dbReference type="SAM" id="MobiDB-lite"/>
    </source>
</evidence>
<feature type="compositionally biased region" description="Polar residues" evidence="1">
    <location>
        <begin position="296"/>
        <end position="307"/>
    </location>
</feature>
<organism evidence="2 3">
    <name type="scientific">Diatraea saccharalis</name>
    <name type="common">sugarcane borer</name>
    <dbReference type="NCBI Taxonomy" id="40085"/>
    <lineage>
        <taxon>Eukaryota</taxon>
        <taxon>Metazoa</taxon>
        <taxon>Ecdysozoa</taxon>
        <taxon>Arthropoda</taxon>
        <taxon>Hexapoda</taxon>
        <taxon>Insecta</taxon>
        <taxon>Pterygota</taxon>
        <taxon>Neoptera</taxon>
        <taxon>Endopterygota</taxon>
        <taxon>Lepidoptera</taxon>
        <taxon>Glossata</taxon>
        <taxon>Ditrysia</taxon>
        <taxon>Pyraloidea</taxon>
        <taxon>Crambidae</taxon>
        <taxon>Crambinae</taxon>
        <taxon>Diatraea</taxon>
    </lineage>
</organism>
<protein>
    <recommendedName>
        <fullName evidence="4">Gag protein</fullName>
    </recommendedName>
</protein>
<feature type="region of interest" description="Disordered" evidence="1">
    <location>
        <begin position="286"/>
        <end position="320"/>
    </location>
</feature>
<dbReference type="Proteomes" id="UP001153714">
    <property type="component" value="Chromosome 21"/>
</dbReference>
<keyword evidence="3" id="KW-1185">Reference proteome</keyword>
<dbReference type="InterPro" id="IPR005312">
    <property type="entry name" value="DUF1759"/>
</dbReference>
<dbReference type="PANTHER" id="PTHR47331">
    <property type="entry name" value="PHD-TYPE DOMAIN-CONTAINING PROTEIN"/>
    <property type="match status" value="1"/>
</dbReference>
<sequence length="469" mass="51712">MDPRSARNYFSVKAKMLRDFAKSIDDTTSAIAVRVVKRQFDKYYNEFVQAYEVLIASGAEDIEALNAEFSAINGLLVAVETRVDEFEMGPSAPLPIASSSRETVAAKLPFIELGQFSGNPRDWVSFYDLFLSLVHDRPNLPETEKHYYLRSCLKGEALTLVKHLPVDAANYEVALGLLRDRYQNTRLLADTYLEQIVSLPTVPTSLEGLRQTFYNPLLESTQALKKLGLPVGEWSYLLLFLVMQKLPARLRNQFEERCGATAGELPTFSSLMELLDEICRRQLITSPGPKQDETMSTRQRRSPTAQRKVTPFGGRRSPPSNKAHGYITVAAGEVRCIYCTVLGHAITGCYGFKRLVVSARKTWVRNNGVCFVCLGQHFARECTQGARCGRVAASYSPVRRQCSKERTRRAGEACTPRGNESASTAAGQDTAAVEYTATCEDTPTAYQSSGARPGVGDATAHFGAGAAAL</sequence>
<dbReference type="EMBL" id="OU893352">
    <property type="protein sequence ID" value="CAG9790330.1"/>
    <property type="molecule type" value="Genomic_DNA"/>
</dbReference>
<reference evidence="2" key="1">
    <citation type="submission" date="2021-12" db="EMBL/GenBank/DDBJ databases">
        <authorList>
            <person name="King R."/>
        </authorList>
    </citation>
    <scope>NUCLEOTIDE SEQUENCE</scope>
</reference>
<dbReference type="AlphaFoldDB" id="A0A9N9WF15"/>
<name>A0A9N9WF15_9NEOP</name>
<feature type="region of interest" description="Disordered" evidence="1">
    <location>
        <begin position="409"/>
        <end position="428"/>
    </location>
</feature>
<gene>
    <name evidence="2" type="ORF">DIATSA_LOCUS7999</name>
</gene>
<dbReference type="OrthoDB" id="7489123at2759"/>
<accession>A0A9N9WF15</accession>
<proteinExistence type="predicted"/>
<reference evidence="2" key="2">
    <citation type="submission" date="2022-10" db="EMBL/GenBank/DDBJ databases">
        <authorList>
            <consortium name="ENA_rothamsted_submissions"/>
            <consortium name="culmorum"/>
            <person name="King R."/>
        </authorList>
    </citation>
    <scope>NUCLEOTIDE SEQUENCE</scope>
</reference>
<evidence type="ECO:0000313" key="2">
    <source>
        <dbReference type="EMBL" id="CAG9790330.1"/>
    </source>
</evidence>
<dbReference type="Pfam" id="PF03564">
    <property type="entry name" value="DUF1759"/>
    <property type="match status" value="1"/>
</dbReference>